<protein>
    <recommendedName>
        <fullName evidence="4">PEP-CTERM protein-sorting domain-containing protein</fullName>
    </recommendedName>
</protein>
<keyword evidence="1" id="KW-0732">Signal</keyword>
<dbReference type="InterPro" id="IPR013425">
    <property type="entry name" value="Autotrns_rpt"/>
</dbReference>
<evidence type="ECO:0000313" key="3">
    <source>
        <dbReference type="Proteomes" id="UP000070058"/>
    </source>
</evidence>
<sequence>MAWGAWGSPAVAQVTLPAGIVTWGGAGADDNWATPENWASGAVPASGADVLFAKLSPDGAEQQPRVLDNPVRTLRSLWFEAGDFYTLSGPEALRLGSGLSAGGDLLVVNSLKADGSLSGHSEINIERVIQIAAGSFGGGFGRIANYSEAGLRLGAVFNLSNNKLRIGGTGATHFAGGTAGSGTIAVGGVAGERPHLIFGGTDGLGVAGAITVDAGGMAVVRGVGALGFAQKTVNSGGTLAFRSDAGVAVTYGVSGQTLQVAGHGQTRNDDTGPIGAIYSDGGSNQVNFRINMVGTEGVSFGSRGELTGGLTLAGRISGNGPFIKVGTGLITLSNTHNNWSGSTIIRGGVLRLGSAAALPSTSNIVFDGGILELGSDATFSFGTGPGQIQWMGSGGFSNSASSASSVNVGAVTWGEGGFVPTGSALLLNSRYARGNITLSSDIDLGSELREIRVERGENHIVHAQMSGKLSGSGGGILKTGRGLLYLNQPDHTYTGATLIREGALWLEALGSSNIQLDGGVLVIGKVGTTVLDIGSGAGQIQWLGDGGLSASSSFSSTVKLRLNGAEGELDWAAFIPLGRELRLGHYSSANILTWDTALNLGDGERTIRIEGGRSISTSDVAFSQALRSTAAATLNLVGNGRIDFAVDNAELKAGRINLYGAGLRLHSAGRLAAAAMLFDIRHGGRLILDNRGSVGNPNVGGSFVADRIHDEAVIRLNAGTLVYRIGSADTSYEKLGELTLDSGANAIEFSAAAGVTHFELGAAALLRAADSRSTLYFNDARAQLGLTSSASGLGINDAGGDSIIPWAAYDQGWLRPIAAGSGAGAAHYLNAIPNEGYHTGGQAGWNGAHNVRFPGPVMLNAARTVNSLVLGTAGALNTGSYTLTINSGGLLARGQQITGSGLITTGAGRPLYIHSYGTGTGVETKVAGAVRLGGGMDLVKTGPNTLTLSSTATHKLGAVYIHQGTLKLQGGTLSVSGPITIGDGAGTDILELAPDRWHQLVKTGGGFPKVILKGTPYDPLGPEYGGDQAILRLGGGTRQTLAGLHIEHRGTIDWAGGRGGMGNILWIEELTFSDPKAQLFMRNWNHFEDILLVRHGGMALSQLQQIVFEGYQDYTTQWKAYNADYMQILPFGALPEPSTYGALLGTLGLGVVAWRKRRNGRHTNEQCC</sequence>
<comment type="caution">
    <text evidence="2">The sequence shown here is derived from an EMBL/GenBank/DDBJ whole genome shotgun (WGS) entry which is preliminary data.</text>
</comment>
<organism evidence="2 3">
    <name type="scientific">Cephaloticoccus primus</name>
    <dbReference type="NCBI Taxonomy" id="1548207"/>
    <lineage>
        <taxon>Bacteria</taxon>
        <taxon>Pseudomonadati</taxon>
        <taxon>Verrucomicrobiota</taxon>
        <taxon>Opitutia</taxon>
        <taxon>Opitutales</taxon>
        <taxon>Opitutaceae</taxon>
        <taxon>Cephaloticoccus</taxon>
    </lineage>
</organism>
<evidence type="ECO:0008006" key="4">
    <source>
        <dbReference type="Google" id="ProtNLM"/>
    </source>
</evidence>
<dbReference type="AlphaFoldDB" id="A0A139SLV9"/>
<dbReference type="Proteomes" id="UP000070058">
    <property type="component" value="Unassembled WGS sequence"/>
</dbReference>
<dbReference type="EMBL" id="LSZQ01000046">
    <property type="protein sequence ID" value="KXU35539.1"/>
    <property type="molecule type" value="Genomic_DNA"/>
</dbReference>
<reference evidence="3" key="1">
    <citation type="submission" date="2016-02" db="EMBL/GenBank/DDBJ databases">
        <authorList>
            <person name="Sanders J.G."/>
            <person name="Lin J.Y."/>
            <person name="Wertz J.T."/>
            <person name="Russell J.A."/>
            <person name="Moreau C.S."/>
            <person name="Powell S."/>
        </authorList>
    </citation>
    <scope>NUCLEOTIDE SEQUENCE [LARGE SCALE GENOMIC DNA]</scope>
    <source>
        <strain evidence="3">CAG34</strain>
    </source>
</reference>
<evidence type="ECO:0000256" key="1">
    <source>
        <dbReference type="ARBA" id="ARBA00022729"/>
    </source>
</evidence>
<gene>
    <name evidence="2" type="ORF">AXK11_05980</name>
</gene>
<dbReference type="STRING" id="1548207.AXK11_05980"/>
<evidence type="ECO:0000313" key="2">
    <source>
        <dbReference type="EMBL" id="KXU35539.1"/>
    </source>
</evidence>
<accession>A0A139SLV9</accession>
<dbReference type="NCBIfam" id="TIGR02601">
    <property type="entry name" value="autotrns_rpt"/>
    <property type="match status" value="2"/>
</dbReference>
<keyword evidence="3" id="KW-1185">Reference proteome</keyword>
<name>A0A139SLV9_9BACT</name>
<dbReference type="Pfam" id="PF12951">
    <property type="entry name" value="PATR"/>
    <property type="match status" value="3"/>
</dbReference>
<proteinExistence type="predicted"/>